<dbReference type="OrthoDB" id="2788229at2759"/>
<evidence type="ECO:0000313" key="1">
    <source>
        <dbReference type="EMBL" id="TBU30449.1"/>
    </source>
</evidence>
<protein>
    <recommendedName>
        <fullName evidence="2">F-box domain-containing protein</fullName>
    </recommendedName>
</protein>
<accession>A0A4Q9MRN9</accession>
<reference evidence="1" key="1">
    <citation type="submission" date="2019-01" db="EMBL/GenBank/DDBJ databases">
        <title>Draft genome sequences of three monokaryotic isolates of the white-rot basidiomycete fungus Dichomitus squalens.</title>
        <authorList>
            <consortium name="DOE Joint Genome Institute"/>
            <person name="Lopez S.C."/>
            <person name="Andreopoulos B."/>
            <person name="Pangilinan J."/>
            <person name="Lipzen A."/>
            <person name="Riley R."/>
            <person name="Ahrendt S."/>
            <person name="Ng V."/>
            <person name="Barry K."/>
            <person name="Daum C."/>
            <person name="Grigoriev I.V."/>
            <person name="Hilden K.S."/>
            <person name="Makela M.R."/>
            <person name="de Vries R.P."/>
        </authorList>
    </citation>
    <scope>NUCLEOTIDE SEQUENCE [LARGE SCALE GENOMIC DNA]</scope>
    <source>
        <strain evidence="1">OM18370.1</strain>
    </source>
</reference>
<dbReference type="EMBL" id="ML143405">
    <property type="protein sequence ID" value="TBU30449.1"/>
    <property type="molecule type" value="Genomic_DNA"/>
</dbReference>
<evidence type="ECO:0008006" key="2">
    <source>
        <dbReference type="Google" id="ProtNLM"/>
    </source>
</evidence>
<organism evidence="1">
    <name type="scientific">Dichomitus squalens</name>
    <dbReference type="NCBI Taxonomy" id="114155"/>
    <lineage>
        <taxon>Eukaryota</taxon>
        <taxon>Fungi</taxon>
        <taxon>Dikarya</taxon>
        <taxon>Basidiomycota</taxon>
        <taxon>Agaricomycotina</taxon>
        <taxon>Agaricomycetes</taxon>
        <taxon>Polyporales</taxon>
        <taxon>Polyporaceae</taxon>
        <taxon>Dichomitus</taxon>
    </lineage>
</organism>
<name>A0A4Q9MRN9_9APHY</name>
<gene>
    <name evidence="1" type="ORF">BD311DRAFT_776750</name>
</gene>
<proteinExistence type="predicted"/>
<sequence length="203" mass="23070">MTSGDQRHQRPSLVSLEVFDLTGMSIRSSLEPFIHWLLQTPSRLTIRHLTYEYVLWPFSDGRSACTALVGQLPSLTALVATVYPDSTVNTLPLSHLKHLEDLWLQFFQNKEGPSPWDVMAHIVSGARSRLRRLRITIQAETSIDRQNLEKMDPVLEGPSFTDLDRMHFDIRGSDLSSELVVLFGEDVKQKLPKLYARGIVEVS</sequence>
<dbReference type="Proteomes" id="UP000292957">
    <property type="component" value="Unassembled WGS sequence"/>
</dbReference>
<dbReference type="AlphaFoldDB" id="A0A4Q9MRN9"/>